<dbReference type="InterPro" id="IPR039426">
    <property type="entry name" value="TonB-dep_rcpt-like"/>
</dbReference>
<dbReference type="RefSeq" id="WP_034678494.1">
    <property type="nucleotide sequence ID" value="NZ_FPAP01000003.1"/>
</dbReference>
<dbReference type="SUPFAM" id="SSF56935">
    <property type="entry name" value="Porins"/>
    <property type="match status" value="1"/>
</dbReference>
<dbReference type="PROSITE" id="PS52016">
    <property type="entry name" value="TONB_DEPENDENT_REC_3"/>
    <property type="match status" value="1"/>
</dbReference>
<comment type="subcellular location">
    <subcellularLocation>
        <location evidence="1">Cell outer membrane</location>
        <topology evidence="1">Multi-pass membrane protein</topology>
    </subcellularLocation>
</comment>
<dbReference type="eggNOG" id="COG1629">
    <property type="taxonomic scope" value="Bacteria"/>
</dbReference>
<name>A0A085Z0T3_9FLAO</name>
<dbReference type="GO" id="GO:0009279">
    <property type="term" value="C:cell outer membrane"/>
    <property type="evidence" value="ECO:0007669"/>
    <property type="project" value="UniProtKB-SubCell"/>
</dbReference>
<keyword evidence="1" id="KW-0812">Transmembrane</keyword>
<evidence type="ECO:0000256" key="1">
    <source>
        <dbReference type="PROSITE-ProRule" id="PRU01360"/>
    </source>
</evidence>
<proteinExistence type="inferred from homology"/>
<keyword evidence="1" id="KW-1134">Transmembrane beta strand</keyword>
<dbReference type="AlphaFoldDB" id="A0A085Z0T3"/>
<organism evidence="3 4">
    <name type="scientific">Chryseobacterium formosense</name>
    <dbReference type="NCBI Taxonomy" id="236814"/>
    <lineage>
        <taxon>Bacteria</taxon>
        <taxon>Pseudomonadati</taxon>
        <taxon>Bacteroidota</taxon>
        <taxon>Flavobacteriia</taxon>
        <taxon>Flavobacteriales</taxon>
        <taxon>Weeksellaceae</taxon>
        <taxon>Chryseobacterium group</taxon>
        <taxon>Chryseobacterium</taxon>
    </lineage>
</organism>
<gene>
    <name evidence="3" type="ORF">IX39_16750</name>
</gene>
<evidence type="ECO:0000313" key="3">
    <source>
        <dbReference type="EMBL" id="KFE98046.1"/>
    </source>
</evidence>
<dbReference type="Gene3D" id="2.170.130.10">
    <property type="entry name" value="TonB-dependent receptor, plug domain"/>
    <property type="match status" value="1"/>
</dbReference>
<evidence type="ECO:0000313" key="4">
    <source>
        <dbReference type="Proteomes" id="UP000028713"/>
    </source>
</evidence>
<dbReference type="InterPro" id="IPR012910">
    <property type="entry name" value="Plug_dom"/>
</dbReference>
<keyword evidence="4" id="KW-1185">Reference proteome</keyword>
<feature type="domain" description="TonB-dependent receptor plug" evidence="2">
    <location>
        <begin position="122"/>
        <end position="228"/>
    </location>
</feature>
<dbReference type="OrthoDB" id="7432683at2"/>
<keyword evidence="1" id="KW-0472">Membrane</keyword>
<comment type="caution">
    <text evidence="3">The sequence shown here is derived from an EMBL/GenBank/DDBJ whole genome shotgun (WGS) entry which is preliminary data.</text>
</comment>
<comment type="similarity">
    <text evidence="1">Belongs to the TonB-dependent receptor family.</text>
</comment>
<dbReference type="STRING" id="236814.IX39_16750"/>
<dbReference type="Proteomes" id="UP000028713">
    <property type="component" value="Unassembled WGS sequence"/>
</dbReference>
<protein>
    <recommendedName>
        <fullName evidence="2">TonB-dependent receptor plug domain-containing protein</fullName>
    </recommendedName>
</protein>
<sequence>MKITIPKPCHENWETMTPQEKGRFCSVCSKTVRDFTIVPDNEIINVFSNSTEEICGKFNESQLNRNMQYSSINSVFVKFAVGFILTTGGLVSVQAQNITNDTLKVEEIGDVVIFPDTYQNKKKFVGSVTIIPQESLIKAQKIDSKVDPSILRGLKINPPKDSLNKKQIRIGGAQTTLINEEKPLVVLDGKIIDFNDLQKTDPYSIKDIHILKDHSATALYGQKALNGVIVVTTKKKFKKKK</sequence>
<reference evidence="3 4" key="1">
    <citation type="submission" date="2014-07" db="EMBL/GenBank/DDBJ databases">
        <title>Genome of Chryseobacterium formosense LMG 24722.</title>
        <authorList>
            <person name="Pipes S.E."/>
            <person name="Stropko S.J."/>
            <person name="Newman J.D."/>
        </authorList>
    </citation>
    <scope>NUCLEOTIDE SEQUENCE [LARGE SCALE GENOMIC DNA]</scope>
    <source>
        <strain evidence="3 4">LMG 24722</strain>
    </source>
</reference>
<evidence type="ECO:0000259" key="2">
    <source>
        <dbReference type="Pfam" id="PF07715"/>
    </source>
</evidence>
<accession>A0A085Z0T3</accession>
<dbReference type="InterPro" id="IPR037066">
    <property type="entry name" value="Plug_dom_sf"/>
</dbReference>
<keyword evidence="1" id="KW-0998">Cell outer membrane</keyword>
<dbReference type="EMBL" id="JPRP01000003">
    <property type="protein sequence ID" value="KFE98046.1"/>
    <property type="molecule type" value="Genomic_DNA"/>
</dbReference>
<dbReference type="Pfam" id="PF07715">
    <property type="entry name" value="Plug"/>
    <property type="match status" value="1"/>
</dbReference>
<keyword evidence="1" id="KW-0813">Transport</keyword>